<dbReference type="RefSeq" id="WP_063376153.1">
    <property type="nucleotide sequence ID" value="NZ_AUXT01000112.1"/>
</dbReference>
<dbReference type="EMBL" id="AUXT01000112">
    <property type="protein sequence ID" value="KZN51121.1"/>
    <property type="molecule type" value="Genomic_DNA"/>
</dbReference>
<feature type="transmembrane region" description="Helical" evidence="1">
    <location>
        <begin position="43"/>
        <end position="62"/>
    </location>
</feature>
<evidence type="ECO:0000313" key="3">
    <source>
        <dbReference type="Proteomes" id="UP000076587"/>
    </source>
</evidence>
<keyword evidence="1" id="KW-0472">Membrane</keyword>
<proteinExistence type="predicted"/>
<gene>
    <name evidence="2" type="ORF">N482_00510</name>
</gene>
<dbReference type="PATRIC" id="fig|1365253.3.peg.1300"/>
<dbReference type="AlphaFoldDB" id="A0A167ERV3"/>
<reference evidence="2 3" key="1">
    <citation type="submission" date="2013-07" db="EMBL/GenBank/DDBJ databases">
        <title>Comparative Genomic and Metabolomic Analysis of Twelve Strains of Pseudoalteromonas luteoviolacea.</title>
        <authorList>
            <person name="Vynne N.G."/>
            <person name="Mansson M."/>
            <person name="Gram L."/>
        </authorList>
    </citation>
    <scope>NUCLEOTIDE SEQUENCE [LARGE SCALE GENOMIC DNA]</scope>
    <source>
        <strain evidence="2 3">NCIMB 1942</strain>
    </source>
</reference>
<keyword evidence="1" id="KW-0812">Transmembrane</keyword>
<feature type="transmembrane region" description="Helical" evidence="1">
    <location>
        <begin position="69"/>
        <end position="100"/>
    </location>
</feature>
<organism evidence="2 3">
    <name type="scientific">Pseudoalteromonas luteoviolacea NCIMB 1942</name>
    <dbReference type="NCBI Taxonomy" id="1365253"/>
    <lineage>
        <taxon>Bacteria</taxon>
        <taxon>Pseudomonadati</taxon>
        <taxon>Pseudomonadota</taxon>
        <taxon>Gammaproteobacteria</taxon>
        <taxon>Alteromonadales</taxon>
        <taxon>Pseudoalteromonadaceae</taxon>
        <taxon>Pseudoalteromonas</taxon>
    </lineage>
</organism>
<keyword evidence="1" id="KW-1133">Transmembrane helix</keyword>
<evidence type="ECO:0000313" key="2">
    <source>
        <dbReference type="EMBL" id="KZN51121.1"/>
    </source>
</evidence>
<name>A0A167ERV3_9GAMM</name>
<protein>
    <submittedName>
        <fullName evidence="2">Uncharacterized protein</fullName>
    </submittedName>
</protein>
<dbReference type="Proteomes" id="UP000076587">
    <property type="component" value="Unassembled WGS sequence"/>
</dbReference>
<sequence length="107" mass="11502">MKAAVAIVFLLLALSAISWLSAPIALLSMPDFVYEMSWVDMEIGGFLALILVFFAFVALLSIGMLGVGLVVLIGLVLALLFGSVIIALPLCLLILFAWLISDEWSLC</sequence>
<comment type="caution">
    <text evidence="2">The sequence shown here is derived from an EMBL/GenBank/DDBJ whole genome shotgun (WGS) entry which is preliminary data.</text>
</comment>
<accession>A0A167ERV3</accession>
<evidence type="ECO:0000256" key="1">
    <source>
        <dbReference type="SAM" id="Phobius"/>
    </source>
</evidence>